<evidence type="ECO:0000313" key="1">
    <source>
        <dbReference type="EMBL" id="EMO39723.1"/>
    </source>
</evidence>
<sequence>MKNVCFAEFNFDSKILFNLWVGYDREVFAEVFRAILEAL</sequence>
<comment type="caution">
    <text evidence="1">The sequence shown here is derived from an EMBL/GenBank/DDBJ whole genome shotgun (WGS) entry which is preliminary data.</text>
</comment>
<organism evidence="1 2">
    <name type="scientific">Leptospira noguchii serovar Autumnalis str. ZUN142</name>
    <dbReference type="NCBI Taxonomy" id="1085540"/>
    <lineage>
        <taxon>Bacteria</taxon>
        <taxon>Pseudomonadati</taxon>
        <taxon>Spirochaetota</taxon>
        <taxon>Spirochaetia</taxon>
        <taxon>Leptospirales</taxon>
        <taxon>Leptospiraceae</taxon>
        <taxon>Leptospira</taxon>
    </lineage>
</organism>
<proteinExistence type="predicted"/>
<dbReference type="AlphaFoldDB" id="M6UR23"/>
<protein>
    <submittedName>
        <fullName evidence="1">Uncharacterized protein</fullName>
    </submittedName>
</protein>
<dbReference type="EMBL" id="AHOP02000050">
    <property type="protein sequence ID" value="EMO39723.1"/>
    <property type="molecule type" value="Genomic_DNA"/>
</dbReference>
<dbReference type="Proteomes" id="UP000012153">
    <property type="component" value="Unassembled WGS sequence"/>
</dbReference>
<name>M6UR23_9LEPT</name>
<evidence type="ECO:0000313" key="2">
    <source>
        <dbReference type="Proteomes" id="UP000012153"/>
    </source>
</evidence>
<reference evidence="1 2" key="1">
    <citation type="submission" date="2013-01" db="EMBL/GenBank/DDBJ databases">
        <authorList>
            <person name="Harkins D.M."/>
            <person name="Durkin A.S."/>
            <person name="Brinkac L.M."/>
            <person name="Haft D.H."/>
            <person name="Selengut J.D."/>
            <person name="Sanka R."/>
            <person name="DePew J."/>
            <person name="Purushe J."/>
            <person name="Matthias M.A."/>
            <person name="Vinetz J.M."/>
            <person name="Sutton G.G."/>
            <person name="Nierman W.C."/>
            <person name="Fouts D.E."/>
        </authorList>
    </citation>
    <scope>NUCLEOTIDE SEQUENCE [LARGE SCALE GENOMIC DNA]</scope>
    <source>
        <strain evidence="1 2">ZUN142</strain>
    </source>
</reference>
<accession>M6UR23</accession>
<gene>
    <name evidence="1" type="ORF">LEP1GSC186_3750</name>
</gene>